<keyword evidence="6" id="KW-1185">Reference proteome</keyword>
<dbReference type="AlphaFoldDB" id="I2NAS2"/>
<dbReference type="PANTHER" id="PTHR43408">
    <property type="entry name" value="FMN REDUCTASE (NADPH)"/>
    <property type="match status" value="1"/>
</dbReference>
<dbReference type="Proteomes" id="UP000005940">
    <property type="component" value="Chromosome"/>
</dbReference>
<dbReference type="InterPro" id="IPR051814">
    <property type="entry name" value="NAD(P)H-dep_FMN_reductase"/>
</dbReference>
<organism evidence="5 6">
    <name type="scientific">Streptomyces tsukubensis (strain DSM 42081 / NBRC 108919 / NRRL 18488 / 9993)</name>
    <dbReference type="NCBI Taxonomy" id="1114943"/>
    <lineage>
        <taxon>Bacteria</taxon>
        <taxon>Bacillati</taxon>
        <taxon>Actinomycetota</taxon>
        <taxon>Actinomycetes</taxon>
        <taxon>Kitasatosporales</taxon>
        <taxon>Streptomycetaceae</taxon>
        <taxon>Streptomyces</taxon>
    </lineage>
</organism>
<evidence type="ECO:0000256" key="1">
    <source>
        <dbReference type="ARBA" id="ARBA00022630"/>
    </source>
</evidence>
<accession>I2NAS2</accession>
<keyword evidence="1" id="KW-0285">Flavoprotein</keyword>
<dbReference type="RefSeq" id="WP_006345014.1">
    <property type="nucleotide sequence ID" value="NZ_CP029159.1"/>
</dbReference>
<dbReference type="InterPro" id="IPR029039">
    <property type="entry name" value="Flavoprotein-like_sf"/>
</dbReference>
<dbReference type="SUPFAM" id="SSF52218">
    <property type="entry name" value="Flavoproteins"/>
    <property type="match status" value="1"/>
</dbReference>
<evidence type="ECO:0000256" key="2">
    <source>
        <dbReference type="ARBA" id="ARBA00022643"/>
    </source>
</evidence>
<gene>
    <name evidence="5" type="ORF">STSU_002345</name>
</gene>
<reference evidence="5 6" key="1">
    <citation type="journal article" date="2012" name="J. Bacteriol.">
        <title>Draft genome of Streptomyces tsukubaensis NRRL 18488, the producer of the clinically important immunosuppressant tacrolimus (FK506).</title>
        <authorList>
            <person name="Barreiro C."/>
            <person name="Prieto C."/>
            <person name="Sola-Landa A."/>
            <person name="Solera E."/>
            <person name="Martinez-Castro M."/>
            <person name="Perez-Redondo R."/>
            <person name="Garcia-Estrada C."/>
            <person name="Aparicio J.F."/>
            <person name="Fernandez-Martinez L.T."/>
            <person name="Santos-Aberturas J."/>
            <person name="Salehi-Najafabadi Z."/>
            <person name="Rodriguez-Garcia A."/>
            <person name="Tauch A."/>
            <person name="Martin J.F."/>
        </authorList>
    </citation>
    <scope>NUCLEOTIDE SEQUENCE [LARGE SCALE GENOMIC DNA]</scope>
    <source>
        <strain evidence="6">DSM 42081 / NBRC 108919 / NRRL 18488 / 9993</strain>
    </source>
</reference>
<dbReference type="PANTHER" id="PTHR43408:SF2">
    <property type="entry name" value="FMN REDUCTASE (NADPH)"/>
    <property type="match status" value="1"/>
</dbReference>
<evidence type="ECO:0000313" key="5">
    <source>
        <dbReference type="EMBL" id="QKM66174.1"/>
    </source>
</evidence>
<dbReference type="Gene3D" id="3.40.50.360">
    <property type="match status" value="1"/>
</dbReference>
<name>I2NAS2_STRT9</name>
<evidence type="ECO:0000313" key="6">
    <source>
        <dbReference type="Proteomes" id="UP000005940"/>
    </source>
</evidence>
<keyword evidence="3" id="KW-0560">Oxidoreductase</keyword>
<feature type="domain" description="NADPH-dependent FMN reductase-like" evidence="4">
    <location>
        <begin position="2"/>
        <end position="128"/>
    </location>
</feature>
<sequence length="188" mass="19207">MLVIIGSPRPHSSTGRLAAACADAVGSTGGEVRSIELARVPRSDLSRLALPERVDAVDAIVLASPVHHSGYSGLLKTALDELPRTGFAGKAVGLVAHGSGPRTGNVVCDQLRTVARSLGGWVVPTQIAACPEDFVVVREGRGSRPAGGTATMPDAALADRIDRFAAELHRCTAMLGLTVGTGAEAGPV</sequence>
<protein>
    <submittedName>
        <fullName evidence="5">NADPH-dependent oxidoreductase</fullName>
    </submittedName>
</protein>
<keyword evidence="2" id="KW-0288">FMN</keyword>
<dbReference type="InterPro" id="IPR005025">
    <property type="entry name" value="FMN_Rdtase-like_dom"/>
</dbReference>
<proteinExistence type="predicted"/>
<dbReference type="EMBL" id="CP029159">
    <property type="protein sequence ID" value="QKM66174.1"/>
    <property type="molecule type" value="Genomic_DNA"/>
</dbReference>
<evidence type="ECO:0000256" key="3">
    <source>
        <dbReference type="ARBA" id="ARBA00023002"/>
    </source>
</evidence>
<dbReference type="GO" id="GO:0016491">
    <property type="term" value="F:oxidoreductase activity"/>
    <property type="evidence" value="ECO:0007669"/>
    <property type="project" value="UniProtKB-KW"/>
</dbReference>
<evidence type="ECO:0000259" key="4">
    <source>
        <dbReference type="Pfam" id="PF03358"/>
    </source>
</evidence>
<dbReference type="Pfam" id="PF03358">
    <property type="entry name" value="FMN_red"/>
    <property type="match status" value="1"/>
</dbReference>